<dbReference type="Proteomes" id="UP001305779">
    <property type="component" value="Unassembled WGS sequence"/>
</dbReference>
<sequence length="873" mass="96185">MVLSRSSRLFLLSNTATSNRIFQQKIHHPRSSSQHSDTLPSDQWIVLHSHRVPWNRPREPKYLVELPQQQPVIDTVEYAWSVDQEQDEDAEWPTCNMYGNLDDMYGTNPDYGNNSNYYYYAAGHNGYPTLRNGNTGQPQANGLPNGLPPPAGHVPAPYNGYAAPPYAYGHPNSYAARAAAARNGGYGGPPTPSPAPGGNRSFAPTPVAGRMDHFARPSNMRFNPNAPRYVPTPVHGQQQGHMLEPVIRPESSISNHTFATQMPGGRPVEMAHPTPRRTFTYTGAQALGDGTNGLGAQLNNLSIEDHRPYGAPSTIAESNANEDGMSAQSGAVVRRSDGNRSPSSRSQISRGTTPSSQFLAQEIMAGKTEDPRDQARMNRYTSSAKLPQPTMGPARYSDLKMFGKVERNVSASAIDSLSLRPHQELPPAPRPDWLDLAWDGMMKPTLEEAFESLPMTELCRSVNPTTGGVIRVSDIPYTATKQELTAFVGRQAQMNRMPAGSPYHAVHILMERESGKTLDCFIEVASASEATWCMRQLNKRAEDGRPPKVGSRMVQVTTCTQDELMAELFPRAKHVRWVRGQPIVDKSKKQYYAHSPADGFSGFVHTEEFHAMMKHANQSERAPFISKSPCRVWEMMITMLYKYPWFAPDLISVRERRAMYDCAAQLIRCLCDYVRKHEFDKNPPPLEPNKALLQELVAAALFCPGFSDKQKAYLYGEVKNKGFSSIANCKAINIAVGGMHPLAIYWPFSALSVYPGVNYKLVEYYARLFREATAAGQSGSAVSLAARQMAKSTGYDTQPMGDLSFAYGDQPDTMTLAEIAQVEYQTIEQLLKVICHDPAHVGNGKAPSAPTSVGPDNGNGRGSSVSSTHAHSL</sequence>
<name>A0ABR0F384_ZASCE</name>
<evidence type="ECO:0000256" key="1">
    <source>
        <dbReference type="SAM" id="MobiDB-lite"/>
    </source>
</evidence>
<evidence type="ECO:0000313" key="2">
    <source>
        <dbReference type="EMBL" id="KAK4508419.1"/>
    </source>
</evidence>
<feature type="region of interest" description="Disordered" evidence="1">
    <location>
        <begin position="844"/>
        <end position="873"/>
    </location>
</feature>
<evidence type="ECO:0008006" key="4">
    <source>
        <dbReference type="Google" id="ProtNLM"/>
    </source>
</evidence>
<evidence type="ECO:0000313" key="3">
    <source>
        <dbReference type="Proteomes" id="UP001305779"/>
    </source>
</evidence>
<proteinExistence type="predicted"/>
<organism evidence="2 3">
    <name type="scientific">Zasmidium cellare</name>
    <name type="common">Wine cellar mold</name>
    <name type="synonym">Racodium cellare</name>
    <dbReference type="NCBI Taxonomy" id="395010"/>
    <lineage>
        <taxon>Eukaryota</taxon>
        <taxon>Fungi</taxon>
        <taxon>Dikarya</taxon>
        <taxon>Ascomycota</taxon>
        <taxon>Pezizomycotina</taxon>
        <taxon>Dothideomycetes</taxon>
        <taxon>Dothideomycetidae</taxon>
        <taxon>Mycosphaerellales</taxon>
        <taxon>Mycosphaerellaceae</taxon>
        <taxon>Zasmidium</taxon>
    </lineage>
</organism>
<dbReference type="SUPFAM" id="SSF54928">
    <property type="entry name" value="RNA-binding domain, RBD"/>
    <property type="match status" value="1"/>
</dbReference>
<dbReference type="InterPro" id="IPR035979">
    <property type="entry name" value="RBD_domain_sf"/>
</dbReference>
<comment type="caution">
    <text evidence="2">The sequence shown here is derived from an EMBL/GenBank/DDBJ whole genome shotgun (WGS) entry which is preliminary data.</text>
</comment>
<dbReference type="InterPro" id="IPR012677">
    <property type="entry name" value="Nucleotide-bd_a/b_plait_sf"/>
</dbReference>
<dbReference type="Gene3D" id="3.30.70.330">
    <property type="match status" value="1"/>
</dbReference>
<feature type="compositionally biased region" description="Polar residues" evidence="1">
    <location>
        <begin position="862"/>
        <end position="873"/>
    </location>
</feature>
<keyword evidence="3" id="KW-1185">Reference proteome</keyword>
<protein>
    <recommendedName>
        <fullName evidence="4">RRM domain-containing protein</fullName>
    </recommendedName>
</protein>
<gene>
    <name evidence="2" type="ORF">PRZ48_002157</name>
</gene>
<feature type="compositionally biased region" description="Polar residues" evidence="1">
    <location>
        <begin position="339"/>
        <end position="358"/>
    </location>
</feature>
<accession>A0ABR0F384</accession>
<feature type="region of interest" description="Disordered" evidence="1">
    <location>
        <begin position="304"/>
        <end position="358"/>
    </location>
</feature>
<feature type="compositionally biased region" description="Polar residues" evidence="1">
    <location>
        <begin position="315"/>
        <end position="329"/>
    </location>
</feature>
<reference evidence="2 3" key="1">
    <citation type="journal article" date="2023" name="G3 (Bethesda)">
        <title>A chromosome-level genome assembly of Zasmidium syzygii isolated from banana leaves.</title>
        <authorList>
            <person name="van Westerhoven A.C."/>
            <person name="Mehrabi R."/>
            <person name="Talebi R."/>
            <person name="Steentjes M.B.F."/>
            <person name="Corcolon B."/>
            <person name="Chong P.A."/>
            <person name="Kema G.H.J."/>
            <person name="Seidl M.F."/>
        </authorList>
    </citation>
    <scope>NUCLEOTIDE SEQUENCE [LARGE SCALE GENOMIC DNA]</scope>
    <source>
        <strain evidence="2 3">P124</strain>
    </source>
</reference>
<dbReference type="EMBL" id="JAXOVC010000001">
    <property type="protein sequence ID" value="KAK4508419.1"/>
    <property type="molecule type" value="Genomic_DNA"/>
</dbReference>